<dbReference type="Pfam" id="PF01145">
    <property type="entry name" value="Band_7"/>
    <property type="match status" value="1"/>
</dbReference>
<evidence type="ECO:0000313" key="6">
    <source>
        <dbReference type="Proteomes" id="UP001165065"/>
    </source>
</evidence>
<dbReference type="PRINTS" id="PR00721">
    <property type="entry name" value="STOMATIN"/>
</dbReference>
<dbReference type="CDD" id="cd08829">
    <property type="entry name" value="SPFH_paraslipin"/>
    <property type="match status" value="1"/>
</dbReference>
<dbReference type="PANTHER" id="PTHR43327">
    <property type="entry name" value="STOMATIN-LIKE PROTEIN 2, MITOCHONDRIAL"/>
    <property type="match status" value="1"/>
</dbReference>
<dbReference type="InterPro" id="IPR001107">
    <property type="entry name" value="Band_7"/>
</dbReference>
<dbReference type="OrthoDB" id="434619at2759"/>
<evidence type="ECO:0000256" key="3">
    <source>
        <dbReference type="ARBA" id="ARBA00023128"/>
    </source>
</evidence>
<dbReference type="PANTHER" id="PTHR43327:SF10">
    <property type="entry name" value="STOMATIN-LIKE PROTEIN 2, MITOCHONDRIAL"/>
    <property type="match status" value="1"/>
</dbReference>
<dbReference type="GO" id="GO:0007005">
    <property type="term" value="P:mitochondrion organization"/>
    <property type="evidence" value="ECO:0007669"/>
    <property type="project" value="TreeGrafter"/>
</dbReference>
<organism evidence="5 6">
    <name type="scientific">Triparma columacea</name>
    <dbReference type="NCBI Taxonomy" id="722753"/>
    <lineage>
        <taxon>Eukaryota</taxon>
        <taxon>Sar</taxon>
        <taxon>Stramenopiles</taxon>
        <taxon>Ochrophyta</taxon>
        <taxon>Bolidophyceae</taxon>
        <taxon>Parmales</taxon>
        <taxon>Triparmaceae</taxon>
        <taxon>Triparma</taxon>
    </lineage>
</organism>
<comment type="similarity">
    <text evidence="2">Belongs to the band 7/mec-2 family.</text>
</comment>
<dbReference type="InterPro" id="IPR032435">
    <property type="entry name" value="STML2-like_C"/>
</dbReference>
<evidence type="ECO:0000259" key="4">
    <source>
        <dbReference type="SMART" id="SM00244"/>
    </source>
</evidence>
<reference evidence="6" key="1">
    <citation type="journal article" date="2023" name="Commun. Biol.">
        <title>Genome analysis of Parmales, the sister group of diatoms, reveals the evolutionary specialization of diatoms from phago-mixotrophs to photoautotrophs.</title>
        <authorList>
            <person name="Ban H."/>
            <person name="Sato S."/>
            <person name="Yoshikawa S."/>
            <person name="Yamada K."/>
            <person name="Nakamura Y."/>
            <person name="Ichinomiya M."/>
            <person name="Sato N."/>
            <person name="Blanc-Mathieu R."/>
            <person name="Endo H."/>
            <person name="Kuwata A."/>
            <person name="Ogata H."/>
        </authorList>
    </citation>
    <scope>NUCLEOTIDE SEQUENCE [LARGE SCALE GENOMIC DNA]</scope>
</reference>
<dbReference type="Gene3D" id="3.30.479.30">
    <property type="entry name" value="Band 7 domain"/>
    <property type="match status" value="1"/>
</dbReference>
<evidence type="ECO:0000256" key="1">
    <source>
        <dbReference type="ARBA" id="ARBA00004173"/>
    </source>
</evidence>
<dbReference type="SUPFAM" id="SSF117892">
    <property type="entry name" value="Band 7/SPFH domain"/>
    <property type="match status" value="1"/>
</dbReference>
<comment type="subcellular location">
    <subcellularLocation>
        <location evidence="1">Mitochondrion</location>
    </subcellularLocation>
</comment>
<dbReference type="InterPro" id="IPR001972">
    <property type="entry name" value="Stomatin_HflK_fam"/>
</dbReference>
<dbReference type="GO" id="GO:0005739">
    <property type="term" value="C:mitochondrion"/>
    <property type="evidence" value="ECO:0007669"/>
    <property type="project" value="UniProtKB-SubCell"/>
</dbReference>
<accession>A0A9W7L6P6</accession>
<dbReference type="GO" id="GO:0005886">
    <property type="term" value="C:plasma membrane"/>
    <property type="evidence" value="ECO:0007669"/>
    <property type="project" value="UniProtKB-ARBA"/>
</dbReference>
<comment type="caution">
    <text evidence="5">The sequence shown here is derived from an EMBL/GenBank/DDBJ whole genome shotgun (WGS) entry which is preliminary data.</text>
</comment>
<dbReference type="EMBL" id="BRYA01000040">
    <property type="protein sequence ID" value="GMI34231.1"/>
    <property type="molecule type" value="Genomic_DNA"/>
</dbReference>
<gene>
    <name evidence="5" type="ORF">TrCOL_g13833</name>
</gene>
<dbReference type="InterPro" id="IPR050710">
    <property type="entry name" value="Band7/mec-2_domain"/>
</dbReference>
<evidence type="ECO:0000313" key="5">
    <source>
        <dbReference type="EMBL" id="GMI34231.1"/>
    </source>
</evidence>
<protein>
    <recommendedName>
        <fullName evidence="4">Band 7 domain-containing protein</fullName>
    </recommendedName>
</protein>
<dbReference type="SMART" id="SM00244">
    <property type="entry name" value="PHB"/>
    <property type="match status" value="1"/>
</dbReference>
<keyword evidence="3" id="KW-0496">Mitochondrion</keyword>
<dbReference type="GO" id="GO:0098552">
    <property type="term" value="C:side of membrane"/>
    <property type="evidence" value="ECO:0007669"/>
    <property type="project" value="UniProtKB-ARBA"/>
</dbReference>
<evidence type="ECO:0000256" key="2">
    <source>
        <dbReference type="ARBA" id="ARBA00008164"/>
    </source>
</evidence>
<dbReference type="Proteomes" id="UP001165065">
    <property type="component" value="Unassembled WGS sequence"/>
</dbReference>
<name>A0A9W7L6P6_9STRA</name>
<dbReference type="Pfam" id="PF16200">
    <property type="entry name" value="Band_7_C"/>
    <property type="match status" value="1"/>
</dbReference>
<dbReference type="FunFam" id="3.30.479.30:FF:000004">
    <property type="entry name" value="Putative membrane protease family, stomatin"/>
    <property type="match status" value="1"/>
</dbReference>
<sequence>MLSRNVSMVARRGLPALQNIPAQSLAKRKYTLDSLGGGSGRMGGSEEWPITKMNTILNIVPQGEIHVVERLGKLHSMEQSGWFIAIPFIDNISYIIDMRERSIEIPAQSAITRDNVSVDVSGNLYVQFKDPERACYGARAPLYAVRINAQSAMRAAIGEMELDEILHNRATINSMVKGSVQEAAEAWGLEVKRYEITEVLPDRHIAEAMDKQAAAERHRREKVLEAEGEKQKATLESEGMKIKLQNESEGMLIKVQNEAEAEKTKLLLEAEGNSKAIVLKAQAQAEAIKLIADRLQDAGGEDAARLKLAGDYAEMYGEMGKASNTMLFQQNPGDVNALIAQAAAALGAGKGK</sequence>
<keyword evidence="6" id="KW-1185">Reference proteome</keyword>
<proteinExistence type="inferred from homology"/>
<dbReference type="InterPro" id="IPR036013">
    <property type="entry name" value="Band_7/SPFH_dom_sf"/>
</dbReference>
<feature type="domain" description="Band 7" evidence="4">
    <location>
        <begin position="55"/>
        <end position="213"/>
    </location>
</feature>
<dbReference type="AlphaFoldDB" id="A0A9W7L6P6"/>